<dbReference type="EMBL" id="QGKV02000649">
    <property type="protein sequence ID" value="KAF3582178.1"/>
    <property type="molecule type" value="Genomic_DNA"/>
</dbReference>
<gene>
    <name evidence="2" type="ORF">DY000_02031051</name>
</gene>
<dbReference type="Proteomes" id="UP000266723">
    <property type="component" value="Unassembled WGS sequence"/>
</dbReference>
<evidence type="ECO:0000256" key="1">
    <source>
        <dbReference type="SAM" id="MobiDB-lite"/>
    </source>
</evidence>
<comment type="caution">
    <text evidence="2">The sequence shown here is derived from an EMBL/GenBank/DDBJ whole genome shotgun (WGS) entry which is preliminary data.</text>
</comment>
<evidence type="ECO:0000313" key="2">
    <source>
        <dbReference type="EMBL" id="KAF3582178.1"/>
    </source>
</evidence>
<proteinExistence type="predicted"/>
<feature type="compositionally biased region" description="Low complexity" evidence="1">
    <location>
        <begin position="41"/>
        <end position="59"/>
    </location>
</feature>
<evidence type="ECO:0000313" key="3">
    <source>
        <dbReference type="Proteomes" id="UP000266723"/>
    </source>
</evidence>
<name>A0ABQ7DY68_BRACR</name>
<feature type="region of interest" description="Disordered" evidence="1">
    <location>
        <begin position="22"/>
        <end position="66"/>
    </location>
</feature>
<sequence length="131" mass="15221">MNRFLILYLYVSHFYSINDGPVNHKSSPPPPPCATVNLQPRRTSLTSTNRRSSESLSLNFHNPPPPPRLSPLLTRLRRLHAHQFPRLRFTSLVLLRRFQIRVRGERDRGVIFGVRNGKLRLGIFKRNNVMA</sequence>
<organism evidence="2 3">
    <name type="scientific">Brassica cretica</name>
    <name type="common">Mustard</name>
    <dbReference type="NCBI Taxonomy" id="69181"/>
    <lineage>
        <taxon>Eukaryota</taxon>
        <taxon>Viridiplantae</taxon>
        <taxon>Streptophyta</taxon>
        <taxon>Embryophyta</taxon>
        <taxon>Tracheophyta</taxon>
        <taxon>Spermatophyta</taxon>
        <taxon>Magnoliopsida</taxon>
        <taxon>eudicotyledons</taxon>
        <taxon>Gunneridae</taxon>
        <taxon>Pentapetalae</taxon>
        <taxon>rosids</taxon>
        <taxon>malvids</taxon>
        <taxon>Brassicales</taxon>
        <taxon>Brassicaceae</taxon>
        <taxon>Brassiceae</taxon>
        <taxon>Brassica</taxon>
    </lineage>
</organism>
<accession>A0ABQ7DY68</accession>
<protein>
    <submittedName>
        <fullName evidence="2">Uncharacterized protein</fullName>
    </submittedName>
</protein>
<reference evidence="2 3" key="1">
    <citation type="journal article" date="2020" name="BMC Genomics">
        <title>Intraspecific diversification of the crop wild relative Brassica cretica Lam. using demographic model selection.</title>
        <authorList>
            <person name="Kioukis A."/>
            <person name="Michalopoulou V.A."/>
            <person name="Briers L."/>
            <person name="Pirintsos S."/>
            <person name="Studholme D.J."/>
            <person name="Pavlidis P."/>
            <person name="Sarris P.F."/>
        </authorList>
    </citation>
    <scope>NUCLEOTIDE SEQUENCE [LARGE SCALE GENOMIC DNA]</scope>
    <source>
        <strain evidence="3">cv. PFS-1207/04</strain>
    </source>
</reference>
<keyword evidence="3" id="KW-1185">Reference proteome</keyword>